<proteinExistence type="predicted"/>
<accession>A0AAD5M4C2</accession>
<keyword evidence="3" id="KW-0479">Metal-binding</keyword>
<dbReference type="Proteomes" id="UP001209570">
    <property type="component" value="Unassembled WGS sequence"/>
</dbReference>
<keyword evidence="2" id="KW-0813">Transport</keyword>
<keyword evidence="7" id="KW-0496">Mitochondrion</keyword>
<protein>
    <recommendedName>
        <fullName evidence="10">Tim10-like domain-containing protein</fullName>
    </recommendedName>
</protein>
<dbReference type="Gene3D" id="1.10.287.810">
    <property type="entry name" value="Mitochondrial import inner membrane translocase subunit tim13 like domains"/>
    <property type="match status" value="1"/>
</dbReference>
<dbReference type="Pfam" id="PF02953">
    <property type="entry name" value="zf-Tim10_DDP"/>
    <property type="match status" value="1"/>
</dbReference>
<evidence type="ECO:0000313" key="12">
    <source>
        <dbReference type="Proteomes" id="UP001209570"/>
    </source>
</evidence>
<evidence type="ECO:0000256" key="5">
    <source>
        <dbReference type="ARBA" id="ARBA00022927"/>
    </source>
</evidence>
<dbReference type="EMBL" id="JAKCXM010000423">
    <property type="protein sequence ID" value="KAJ0394267.1"/>
    <property type="molecule type" value="Genomic_DNA"/>
</dbReference>
<evidence type="ECO:0000256" key="6">
    <source>
        <dbReference type="ARBA" id="ARBA00023010"/>
    </source>
</evidence>
<evidence type="ECO:0000256" key="3">
    <source>
        <dbReference type="ARBA" id="ARBA00022723"/>
    </source>
</evidence>
<keyword evidence="4" id="KW-0862">Zinc</keyword>
<evidence type="ECO:0000256" key="9">
    <source>
        <dbReference type="SAM" id="MobiDB-lite"/>
    </source>
</evidence>
<dbReference type="PANTHER" id="PTHR13172">
    <property type="entry name" value="MITOCHONDRIAL IMPORT INNER MEMBRANE TRANSLOCASE SUBUNIT TIM9B"/>
    <property type="match status" value="1"/>
</dbReference>
<keyword evidence="5" id="KW-0653">Protein transport</keyword>
<keyword evidence="8" id="KW-1015">Disulfide bond</keyword>
<dbReference type="AlphaFoldDB" id="A0AAD5M4C2"/>
<comment type="subcellular location">
    <subcellularLocation>
        <location evidence="1">Mitochondrion</location>
    </subcellularLocation>
</comment>
<feature type="region of interest" description="Disordered" evidence="9">
    <location>
        <begin position="166"/>
        <end position="229"/>
    </location>
</feature>
<feature type="compositionally biased region" description="Basic residues" evidence="9">
    <location>
        <begin position="552"/>
        <end position="564"/>
    </location>
</feature>
<evidence type="ECO:0000259" key="10">
    <source>
        <dbReference type="Pfam" id="PF02953"/>
    </source>
</evidence>
<feature type="compositionally biased region" description="Acidic residues" evidence="9">
    <location>
        <begin position="570"/>
        <end position="582"/>
    </location>
</feature>
<evidence type="ECO:0000313" key="11">
    <source>
        <dbReference type="EMBL" id="KAJ0394267.1"/>
    </source>
</evidence>
<reference evidence="11" key="1">
    <citation type="submission" date="2021-12" db="EMBL/GenBank/DDBJ databases">
        <title>Prjna785345.</title>
        <authorList>
            <person name="Rujirawat T."/>
            <person name="Krajaejun T."/>
        </authorList>
    </citation>
    <scope>NUCLEOTIDE SEQUENCE</scope>
    <source>
        <strain evidence="11">Pi057C3</strain>
    </source>
</reference>
<evidence type="ECO:0000256" key="8">
    <source>
        <dbReference type="ARBA" id="ARBA00023157"/>
    </source>
</evidence>
<feature type="region of interest" description="Disordered" evidence="9">
    <location>
        <begin position="543"/>
        <end position="582"/>
    </location>
</feature>
<keyword evidence="6" id="KW-0811">Translocation</keyword>
<feature type="compositionally biased region" description="Basic and acidic residues" evidence="9">
    <location>
        <begin position="200"/>
        <end position="209"/>
    </location>
</feature>
<feature type="compositionally biased region" description="Pro residues" evidence="9">
    <location>
        <begin position="97"/>
        <end position="111"/>
    </location>
</feature>
<feature type="domain" description="Tim10-like" evidence="10">
    <location>
        <begin position="15"/>
        <end position="74"/>
    </location>
</feature>
<dbReference type="GO" id="GO:0005739">
    <property type="term" value="C:mitochondrion"/>
    <property type="evidence" value="ECO:0007669"/>
    <property type="project" value="UniProtKB-SubCell"/>
</dbReference>
<feature type="region of interest" description="Disordered" evidence="9">
    <location>
        <begin position="82"/>
        <end position="116"/>
    </location>
</feature>
<keyword evidence="12" id="KW-1185">Reference proteome</keyword>
<dbReference type="InterPro" id="IPR050673">
    <property type="entry name" value="Mito_inner_translocase_sub"/>
</dbReference>
<evidence type="ECO:0000256" key="7">
    <source>
        <dbReference type="ARBA" id="ARBA00023128"/>
    </source>
</evidence>
<evidence type="ECO:0000256" key="2">
    <source>
        <dbReference type="ARBA" id="ARBA00022448"/>
    </source>
</evidence>
<comment type="caution">
    <text evidence="11">The sequence shown here is derived from an EMBL/GenBank/DDBJ whole genome shotgun (WGS) entry which is preliminary data.</text>
</comment>
<dbReference type="GO" id="GO:0046872">
    <property type="term" value="F:metal ion binding"/>
    <property type="evidence" value="ECO:0007669"/>
    <property type="project" value="UniProtKB-KW"/>
</dbReference>
<evidence type="ECO:0000256" key="4">
    <source>
        <dbReference type="ARBA" id="ARBA00022833"/>
    </source>
</evidence>
<dbReference type="InterPro" id="IPR004217">
    <property type="entry name" value="Tim10-like"/>
</dbReference>
<organism evidence="11 12">
    <name type="scientific">Pythium insidiosum</name>
    <name type="common">Pythiosis disease agent</name>
    <dbReference type="NCBI Taxonomy" id="114742"/>
    <lineage>
        <taxon>Eukaryota</taxon>
        <taxon>Sar</taxon>
        <taxon>Stramenopiles</taxon>
        <taxon>Oomycota</taxon>
        <taxon>Peronosporomycetes</taxon>
        <taxon>Pythiales</taxon>
        <taxon>Pythiaceae</taxon>
        <taxon>Pythium</taxon>
    </lineage>
</organism>
<gene>
    <name evidence="11" type="ORF">P43SY_004644</name>
</gene>
<name>A0AAD5M4C2_PYTIN</name>
<dbReference type="GO" id="GO:0015031">
    <property type="term" value="P:protein transport"/>
    <property type="evidence" value="ECO:0007669"/>
    <property type="project" value="UniProtKB-KW"/>
</dbReference>
<evidence type="ECO:0000256" key="1">
    <source>
        <dbReference type="ARBA" id="ARBA00004173"/>
    </source>
</evidence>
<dbReference type="SUPFAM" id="SSF144122">
    <property type="entry name" value="Tim10-like"/>
    <property type="match status" value="1"/>
</dbReference>
<dbReference type="InterPro" id="IPR035427">
    <property type="entry name" value="Tim10-like_dom_sf"/>
</dbReference>
<sequence length="582" mass="65573">MSQREFERKMEEHVEEMRVSQTIAFFSRTVELCFNECVHSFRSKKLDDKELTCVNNCAEKFLRHTMRSSVRLQESYTEIMQAQEQAQQQNRHGGESPPSPRVHPLPTPDPPAAGDHVDAMRLGSILQSAPSELLGHDATPLSEDAMRALPEWMQRIARTGCFGRIPIGSARFQSPERRKRGPHGDDADGAPTNKRQKASYRKDHLRIVAEDDDDALPSSQDTDGGDDSTTRALFTHEERVAESVEKYSELFEQLLDSVQQRQQLDGVDSNGADLLTASEIKSLLQSIKVMDRNGLIAKCDVELLLALMTQLDKQVQIGLSLDVLGTMALDEGDDEWQATGIDVRLIARRLLLPCIDTTVAMTPSAGAMNEAFGDNHAALPYDVEDEPLYIIYLINRYVTLKLGSTLQELRKEFATLGIAKDKILDEEFDLSTIDIQKYIGKRCDSEKLKSVVVQCCIAFAINLLIRVKFFLKGQYLLDNEKCHTYQPGSATKATDQSVVLADRSPMLELPPDRDLRCDNDLQLSWSLLCHTWAAAQEDQHQLDFDSHEDPGRHRKKKGRRRKTVAKVQVEDDDNEMVDGFDG</sequence>